<reference evidence="3" key="1">
    <citation type="journal article" date="2016" name="Nature">
        <title>The genome of the seagrass Zostera marina reveals angiosperm adaptation to the sea.</title>
        <authorList>
            <person name="Olsen J.L."/>
            <person name="Rouze P."/>
            <person name="Verhelst B."/>
            <person name="Lin Y.-C."/>
            <person name="Bayer T."/>
            <person name="Collen J."/>
            <person name="Dattolo E."/>
            <person name="De Paoli E."/>
            <person name="Dittami S."/>
            <person name="Maumus F."/>
            <person name="Michel G."/>
            <person name="Kersting A."/>
            <person name="Lauritano C."/>
            <person name="Lohaus R."/>
            <person name="Toepel M."/>
            <person name="Tonon T."/>
            <person name="Vanneste K."/>
            <person name="Amirebrahimi M."/>
            <person name="Brakel J."/>
            <person name="Bostroem C."/>
            <person name="Chovatia M."/>
            <person name="Grimwood J."/>
            <person name="Jenkins J.W."/>
            <person name="Jueterbock A."/>
            <person name="Mraz A."/>
            <person name="Stam W.T."/>
            <person name="Tice H."/>
            <person name="Bornberg-Bauer E."/>
            <person name="Green P.J."/>
            <person name="Pearson G.A."/>
            <person name="Procaccini G."/>
            <person name="Duarte C.M."/>
            <person name="Schmutz J."/>
            <person name="Reusch T.B.H."/>
            <person name="Van de Peer Y."/>
        </authorList>
    </citation>
    <scope>NUCLEOTIDE SEQUENCE [LARGE SCALE GENOMIC DNA]</scope>
    <source>
        <strain evidence="3">cv. Finnish</strain>
    </source>
</reference>
<organism evidence="2 3">
    <name type="scientific">Zostera marina</name>
    <name type="common">Eelgrass</name>
    <dbReference type="NCBI Taxonomy" id="29655"/>
    <lineage>
        <taxon>Eukaryota</taxon>
        <taxon>Viridiplantae</taxon>
        <taxon>Streptophyta</taxon>
        <taxon>Embryophyta</taxon>
        <taxon>Tracheophyta</taxon>
        <taxon>Spermatophyta</taxon>
        <taxon>Magnoliopsida</taxon>
        <taxon>Liliopsida</taxon>
        <taxon>Zosteraceae</taxon>
        <taxon>Zostera</taxon>
    </lineage>
</organism>
<dbReference type="InterPro" id="IPR014710">
    <property type="entry name" value="RmlC-like_jellyroll"/>
</dbReference>
<sequence>MPNYWDADALLYVRRGMGNINMITSDHDKQESHGLRKGDVIRVPAGTMVYIVNNNSEILTIVALLKTTSPPGQFKEYYGAGGAVPPSFYRTFSNDLLEAAFNTDREKIEKLFEKQKEGPFLKATSKQLSGIGREGSTSTHWPFGSGSVDSPFNLHEKSPASFNGYGQLREVDRNEYRQLKDLDVMVSFLNLTMGSMMAPFYNTKSTTISLVTRGRGYIELACPHHPTGQGENDDNTLGDYRKVEADLHPGMVFVTMTGHPIIIVANEGKNLEVLTFVISPEMNKMNFLAGKNNLLNQLDDSAKILSFHQSADEVNHVLNSQDLEVFFPGPELRKQSGKHDGRKQRPIATILDLVGF</sequence>
<dbReference type="CDD" id="cd02245">
    <property type="entry name" value="cupin_7S_vicilin-like_C"/>
    <property type="match status" value="1"/>
</dbReference>
<comment type="caution">
    <text evidence="2">The sequence shown here is derived from an EMBL/GenBank/DDBJ whole genome shotgun (WGS) entry which is preliminary data.</text>
</comment>
<evidence type="ECO:0000313" key="3">
    <source>
        <dbReference type="Proteomes" id="UP000036987"/>
    </source>
</evidence>
<dbReference type="AlphaFoldDB" id="A0A0K9PTX6"/>
<dbReference type="InterPro" id="IPR006045">
    <property type="entry name" value="Cupin_1"/>
</dbReference>
<feature type="domain" description="Cupin type-1" evidence="1">
    <location>
        <begin position="152"/>
        <end position="315"/>
    </location>
</feature>
<proteinExistence type="predicted"/>
<dbReference type="InterPro" id="IPR011051">
    <property type="entry name" value="RmlC_Cupin_sf"/>
</dbReference>
<feature type="domain" description="Cupin type-1" evidence="1">
    <location>
        <begin position="1"/>
        <end position="109"/>
    </location>
</feature>
<evidence type="ECO:0000259" key="1">
    <source>
        <dbReference type="SMART" id="SM00835"/>
    </source>
</evidence>
<dbReference type="InterPro" id="IPR050253">
    <property type="entry name" value="Seed_Storage-Functional"/>
</dbReference>
<dbReference type="PANTHER" id="PTHR31189">
    <property type="entry name" value="OS03G0336100 PROTEIN-RELATED"/>
    <property type="match status" value="1"/>
</dbReference>
<dbReference type="EMBL" id="LFYR01000664">
    <property type="protein sequence ID" value="KMZ71682.1"/>
    <property type="molecule type" value="Genomic_DNA"/>
</dbReference>
<dbReference type="PANTHER" id="PTHR31189:SF13">
    <property type="entry name" value="CUPINCIN"/>
    <property type="match status" value="1"/>
</dbReference>
<gene>
    <name evidence="2" type="ORF">ZOSMA_177G00100</name>
</gene>
<dbReference type="SMART" id="SM00835">
    <property type="entry name" value="Cupin_1"/>
    <property type="match status" value="2"/>
</dbReference>
<evidence type="ECO:0000313" key="2">
    <source>
        <dbReference type="EMBL" id="KMZ71682.1"/>
    </source>
</evidence>
<protein>
    <submittedName>
        <fullName evidence="2">Vicilin</fullName>
    </submittedName>
</protein>
<dbReference type="Pfam" id="PF00190">
    <property type="entry name" value="Cupin_1"/>
    <property type="match status" value="2"/>
</dbReference>
<dbReference type="OrthoDB" id="1912756at2759"/>
<dbReference type="OMA" id="NLEVVCF"/>
<keyword evidence="3" id="KW-1185">Reference proteome</keyword>
<dbReference type="Gene3D" id="2.60.120.10">
    <property type="entry name" value="Jelly Rolls"/>
    <property type="match status" value="2"/>
</dbReference>
<dbReference type="Proteomes" id="UP000036987">
    <property type="component" value="Unassembled WGS sequence"/>
</dbReference>
<accession>A0A0K9PTX6</accession>
<dbReference type="CDD" id="cd02244">
    <property type="entry name" value="cupin_7S_vicilin-like_N"/>
    <property type="match status" value="1"/>
</dbReference>
<dbReference type="SUPFAM" id="SSF51182">
    <property type="entry name" value="RmlC-like cupins"/>
    <property type="match status" value="2"/>
</dbReference>
<name>A0A0K9PTX6_ZOSMR</name>
<dbReference type="STRING" id="29655.A0A0K9PTX6"/>